<dbReference type="EC" id="2.1.1.77" evidence="3"/>
<dbReference type="EMBL" id="JBHSXX010000001">
    <property type="protein sequence ID" value="MFC6866693.1"/>
    <property type="molecule type" value="Genomic_DNA"/>
</dbReference>
<dbReference type="PANTHER" id="PTHR11579">
    <property type="entry name" value="PROTEIN-L-ISOASPARTATE O-METHYLTRANSFERASE"/>
    <property type="match status" value="1"/>
</dbReference>
<comment type="similarity">
    <text evidence="2">Belongs to the methyltransferase superfamily. L-isoaspartyl/D-aspartyl protein methyltransferase family.</text>
</comment>
<accession>A0ABW2BVY9</accession>
<sequence length="373" mass="41234">MTDWRERLTVPRDQFIPPVVWVDDPATGGFTAVSRDDDESRWRALVDADEPIITQVDDGETPLGGIGLRPSSSCSQPSLVAAMLDVLDVREGHRVLEIGTGTGWNAALLSERVGDSGYVVSVEVDADVADDARGSLARAGYRPLVVTGDGAKGYQPHAPYDRLLCTASVRTIPRAWIDQTRPGGLLVTPWGTDYGDDALTCLEVHEDGSASGRCGMNLAFMRLRHQRRDFLDPTAEEISAADQTVTSRGGRELFEMITFSQAAFTIGLRVPNCYVTVEDVDDDHRKIELHDVRSQSWARVSLVRGHNPWTVHQLGPRRLWDEVDVAYDWWLAAGEPTPDRYGLTVQPNGTHTVWIDTPDNDNRWSLGNESESV</sequence>
<evidence type="ECO:0000256" key="1">
    <source>
        <dbReference type="ARBA" id="ARBA00004496"/>
    </source>
</evidence>
<keyword evidence="8" id="KW-0949">S-adenosyl-L-methionine</keyword>
<evidence type="ECO:0000256" key="6">
    <source>
        <dbReference type="ARBA" id="ARBA00022603"/>
    </source>
</evidence>
<comment type="caution">
    <text evidence="12">The sequence shown here is derived from an EMBL/GenBank/DDBJ whole genome shotgun (WGS) entry which is preliminary data.</text>
</comment>
<evidence type="ECO:0000256" key="11">
    <source>
        <dbReference type="ARBA" id="ARBA00031350"/>
    </source>
</evidence>
<name>A0ABW2BVY9_9PSEU</name>
<evidence type="ECO:0000256" key="5">
    <source>
        <dbReference type="ARBA" id="ARBA00022490"/>
    </source>
</evidence>
<dbReference type="InterPro" id="IPR000682">
    <property type="entry name" value="PCMT"/>
</dbReference>
<dbReference type="CDD" id="cd02440">
    <property type="entry name" value="AdoMet_MTases"/>
    <property type="match status" value="1"/>
</dbReference>
<comment type="subcellular location">
    <subcellularLocation>
        <location evidence="1">Cytoplasm</location>
    </subcellularLocation>
</comment>
<evidence type="ECO:0000256" key="4">
    <source>
        <dbReference type="ARBA" id="ARBA00013346"/>
    </source>
</evidence>
<reference evidence="13" key="1">
    <citation type="journal article" date="2019" name="Int. J. Syst. Evol. Microbiol.">
        <title>The Global Catalogue of Microorganisms (GCM) 10K type strain sequencing project: providing services to taxonomists for standard genome sequencing and annotation.</title>
        <authorList>
            <consortium name="The Broad Institute Genomics Platform"/>
            <consortium name="The Broad Institute Genome Sequencing Center for Infectious Disease"/>
            <person name="Wu L."/>
            <person name="Ma J."/>
        </authorList>
    </citation>
    <scope>NUCLEOTIDE SEQUENCE [LARGE SCALE GENOMIC DNA]</scope>
    <source>
        <strain evidence="13">KCTC 32255</strain>
    </source>
</reference>
<keyword evidence="13" id="KW-1185">Reference proteome</keyword>
<dbReference type="RefSeq" id="WP_345392980.1">
    <property type="nucleotide sequence ID" value="NZ_BAABLA010000015.1"/>
</dbReference>
<evidence type="ECO:0000256" key="8">
    <source>
        <dbReference type="ARBA" id="ARBA00022691"/>
    </source>
</evidence>
<dbReference type="Proteomes" id="UP001596337">
    <property type="component" value="Unassembled WGS sequence"/>
</dbReference>
<keyword evidence="5" id="KW-0963">Cytoplasm</keyword>
<evidence type="ECO:0000256" key="2">
    <source>
        <dbReference type="ARBA" id="ARBA00005369"/>
    </source>
</evidence>
<evidence type="ECO:0000313" key="12">
    <source>
        <dbReference type="EMBL" id="MFC6866693.1"/>
    </source>
</evidence>
<dbReference type="PANTHER" id="PTHR11579:SF0">
    <property type="entry name" value="PROTEIN-L-ISOASPARTATE(D-ASPARTATE) O-METHYLTRANSFERASE"/>
    <property type="match status" value="1"/>
</dbReference>
<dbReference type="GO" id="GO:0008168">
    <property type="term" value="F:methyltransferase activity"/>
    <property type="evidence" value="ECO:0007669"/>
    <property type="project" value="UniProtKB-KW"/>
</dbReference>
<evidence type="ECO:0000256" key="7">
    <source>
        <dbReference type="ARBA" id="ARBA00022679"/>
    </source>
</evidence>
<evidence type="ECO:0000313" key="13">
    <source>
        <dbReference type="Proteomes" id="UP001596337"/>
    </source>
</evidence>
<dbReference type="Gene3D" id="3.40.50.150">
    <property type="entry name" value="Vaccinia Virus protein VP39"/>
    <property type="match status" value="1"/>
</dbReference>
<keyword evidence="7" id="KW-0808">Transferase</keyword>
<dbReference type="Pfam" id="PF01135">
    <property type="entry name" value="PCMT"/>
    <property type="match status" value="1"/>
</dbReference>
<organism evidence="12 13">
    <name type="scientific">Haloechinothrix salitolerans</name>
    <dbReference type="NCBI Taxonomy" id="926830"/>
    <lineage>
        <taxon>Bacteria</taxon>
        <taxon>Bacillati</taxon>
        <taxon>Actinomycetota</taxon>
        <taxon>Actinomycetes</taxon>
        <taxon>Pseudonocardiales</taxon>
        <taxon>Pseudonocardiaceae</taxon>
        <taxon>Haloechinothrix</taxon>
    </lineage>
</organism>
<dbReference type="GO" id="GO:0032259">
    <property type="term" value="P:methylation"/>
    <property type="evidence" value="ECO:0007669"/>
    <property type="project" value="UniProtKB-KW"/>
</dbReference>
<keyword evidence="6 12" id="KW-0489">Methyltransferase</keyword>
<evidence type="ECO:0000256" key="10">
    <source>
        <dbReference type="ARBA" id="ARBA00031323"/>
    </source>
</evidence>
<dbReference type="SUPFAM" id="SSF53335">
    <property type="entry name" value="S-adenosyl-L-methionine-dependent methyltransferases"/>
    <property type="match status" value="1"/>
</dbReference>
<proteinExistence type="inferred from homology"/>
<evidence type="ECO:0000256" key="3">
    <source>
        <dbReference type="ARBA" id="ARBA00011890"/>
    </source>
</evidence>
<dbReference type="InterPro" id="IPR029063">
    <property type="entry name" value="SAM-dependent_MTases_sf"/>
</dbReference>
<evidence type="ECO:0000256" key="9">
    <source>
        <dbReference type="ARBA" id="ARBA00030757"/>
    </source>
</evidence>
<gene>
    <name evidence="12" type="ORF">ACFQGD_05995</name>
</gene>
<protein>
    <recommendedName>
        <fullName evidence="4">Protein-L-isoaspartate O-methyltransferase</fullName>
        <ecNumber evidence="3">2.1.1.77</ecNumber>
    </recommendedName>
    <alternativeName>
        <fullName evidence="11">L-isoaspartyl protein carboxyl methyltransferase</fullName>
    </alternativeName>
    <alternativeName>
        <fullName evidence="9">Protein L-isoaspartyl methyltransferase</fullName>
    </alternativeName>
    <alternativeName>
        <fullName evidence="10">Protein-beta-aspartate methyltransferase</fullName>
    </alternativeName>
</protein>